<sequence>MKQILLFCFLFIGSLYAQEYEVTGKVTDVSNDPLPGVSVLIKGTTQGVSTDFDGKYTIKVKNGDILEFSSLGMKTKQVKVNGQKVINVVLEDDNVALQEVVVTSNETAKRRDVTSSSIRIRGAGSVSGNYGTKNGYTLNTSRETYKAIDEGGFKKTAKDPVTTFSADVDRASYSNVRRMLNYGQKPHKDAVRIEELINYFDYNYAPPSEGSKTPLNATTTLSSCPWNPDNYLLRIGLQAKKIDFTKAPPSNIVFLIDTSGSMDEPNKMPLLKASFKLLLDNLRPEDRIAIVVYASQTGIALPSTPAKEKEKISKVINDLVASGSTAGGAGLQTAYEVAEKNFLPKGNNRIILATDGDFNVGISSRDELQRLVEEKRNNGIYISVLGYGMGNYRDDMVETIANKGNGNYAYIDNFTEAKKVLVNEFGGTLYTVAKDVKLQLEFNPQYVKEYRLVGYENRTLANEDFEDDKKDAGEIGAGHTVTALYELIPTKGATTDGLRYQKQVKEGFANELAFLKIRYKDPVVKDAKSVEESTPIPFTLTDLSQTDDDYRFAAAVAEWGMLLRNSKYKAKSSYKQVIDLAKNATGKDEEGYRKEFIRLVELSEKIK</sequence>
<dbReference type="SUPFAM" id="SSF53300">
    <property type="entry name" value="vWA-like"/>
    <property type="match status" value="1"/>
</dbReference>
<dbReference type="InterPro" id="IPR022156">
    <property type="entry name" value="Uncharacterised_YfbK_N"/>
</dbReference>
<evidence type="ECO:0000259" key="2">
    <source>
        <dbReference type="PROSITE" id="PS50234"/>
    </source>
</evidence>
<keyword evidence="4" id="KW-1185">Reference proteome</keyword>
<dbReference type="Proteomes" id="UP000197007">
    <property type="component" value="Chromosome"/>
</dbReference>
<dbReference type="FunFam" id="2.60.40.1120:FF:000003">
    <property type="entry name" value="Outer membrane protein Omp121"/>
    <property type="match status" value="1"/>
</dbReference>
<dbReference type="Gene3D" id="2.60.40.1120">
    <property type="entry name" value="Carboxypeptidase-like, regulatory domain"/>
    <property type="match status" value="1"/>
</dbReference>
<dbReference type="Pfam" id="PF00092">
    <property type="entry name" value="VWA"/>
    <property type="match status" value="1"/>
</dbReference>
<dbReference type="PANTHER" id="PTHR10579">
    <property type="entry name" value="CALCIUM-ACTIVATED CHLORIDE CHANNEL REGULATOR"/>
    <property type="match status" value="1"/>
</dbReference>
<dbReference type="InterPro" id="IPR002035">
    <property type="entry name" value="VWF_A"/>
</dbReference>
<keyword evidence="1" id="KW-0732">Signal</keyword>
<dbReference type="Pfam" id="PF13715">
    <property type="entry name" value="CarbopepD_reg_2"/>
    <property type="match status" value="1"/>
</dbReference>
<dbReference type="KEGG" id="capn:CBG49_12535"/>
<dbReference type="AlphaFoldDB" id="A0A1Z4BRG3"/>
<dbReference type="EMBL" id="CP022022">
    <property type="protein sequence ID" value="ASF43839.1"/>
    <property type="molecule type" value="Genomic_DNA"/>
</dbReference>
<dbReference type="InterPro" id="IPR008969">
    <property type="entry name" value="CarboxyPept-like_regulatory"/>
</dbReference>
<evidence type="ECO:0000313" key="4">
    <source>
        <dbReference type="Proteomes" id="UP000197007"/>
    </source>
</evidence>
<dbReference type="InterPro" id="IPR021908">
    <property type="entry name" value="YfbK_C"/>
</dbReference>
<reference evidence="4" key="1">
    <citation type="submission" date="2017-06" db="EMBL/GenBank/DDBJ databases">
        <title>Complete genome sequence of Capnocytophaga sp. KCOM 1579 (=ChDC OS43) isolated from a human refractory periapical abscess lesion.</title>
        <authorList>
            <person name="Kook J.-K."/>
            <person name="Park S.-N."/>
            <person name="Lim Y.K."/>
            <person name="Roh H."/>
        </authorList>
    </citation>
    <scope>NUCLEOTIDE SEQUENCE [LARGE SCALE GENOMIC DNA]</scope>
    <source>
        <strain evidence="4">ChDC OS43</strain>
    </source>
</reference>
<dbReference type="PROSITE" id="PS50234">
    <property type="entry name" value="VWFA"/>
    <property type="match status" value="1"/>
</dbReference>
<dbReference type="RefSeq" id="WP_088594731.1">
    <property type="nucleotide sequence ID" value="NZ_CP022022.1"/>
</dbReference>
<name>A0A1Z4BRG3_9FLAO</name>
<proteinExistence type="predicted"/>
<dbReference type="Gene3D" id="3.40.50.410">
    <property type="entry name" value="von Willebrand factor, type A domain"/>
    <property type="match status" value="1"/>
</dbReference>
<feature type="signal peptide" evidence="1">
    <location>
        <begin position="1"/>
        <end position="17"/>
    </location>
</feature>
<accession>A0A1Z4BRG3</accession>
<dbReference type="CDD" id="cd01465">
    <property type="entry name" value="vWA_subgroup"/>
    <property type="match status" value="1"/>
</dbReference>
<dbReference type="Pfam" id="PF12450">
    <property type="entry name" value="vWF_A"/>
    <property type="match status" value="1"/>
</dbReference>
<feature type="chain" id="PRO_5012983913" description="VWFA domain-containing protein" evidence="1">
    <location>
        <begin position="18"/>
        <end position="607"/>
    </location>
</feature>
<evidence type="ECO:0000256" key="1">
    <source>
        <dbReference type="SAM" id="SignalP"/>
    </source>
</evidence>
<feature type="domain" description="VWFA" evidence="2">
    <location>
        <begin position="251"/>
        <end position="425"/>
    </location>
</feature>
<dbReference type="SMART" id="SM00327">
    <property type="entry name" value="VWA"/>
    <property type="match status" value="1"/>
</dbReference>
<organism evidence="3 4">
    <name type="scientific">Capnocytophaga endodontalis</name>
    <dbReference type="NCBI Taxonomy" id="2708117"/>
    <lineage>
        <taxon>Bacteria</taxon>
        <taxon>Pseudomonadati</taxon>
        <taxon>Bacteroidota</taxon>
        <taxon>Flavobacteriia</taxon>
        <taxon>Flavobacteriales</taxon>
        <taxon>Flavobacteriaceae</taxon>
        <taxon>Capnocytophaga</taxon>
    </lineage>
</organism>
<dbReference type="InterPro" id="IPR036465">
    <property type="entry name" value="vWFA_dom_sf"/>
</dbReference>
<gene>
    <name evidence="3" type="ORF">CBG49_12535</name>
</gene>
<dbReference type="InterPro" id="IPR051266">
    <property type="entry name" value="CLCR"/>
</dbReference>
<dbReference type="PANTHER" id="PTHR10579:SF43">
    <property type="entry name" value="ZINC FINGER (C3HC4-TYPE RING FINGER) FAMILY PROTEIN"/>
    <property type="match status" value="1"/>
</dbReference>
<protein>
    <recommendedName>
        <fullName evidence="2">VWFA domain-containing protein</fullName>
    </recommendedName>
</protein>
<dbReference type="Pfam" id="PF12034">
    <property type="entry name" value="YfbK_C"/>
    <property type="match status" value="1"/>
</dbReference>
<evidence type="ECO:0000313" key="3">
    <source>
        <dbReference type="EMBL" id="ASF43839.1"/>
    </source>
</evidence>
<dbReference type="SUPFAM" id="SSF49464">
    <property type="entry name" value="Carboxypeptidase regulatory domain-like"/>
    <property type="match status" value="1"/>
</dbReference>